<dbReference type="RefSeq" id="WP_209866412.1">
    <property type="nucleotide sequence ID" value="NZ_JAGGLD010000012.1"/>
</dbReference>
<dbReference type="PROSITE" id="PS51257">
    <property type="entry name" value="PROKAR_LIPOPROTEIN"/>
    <property type="match status" value="1"/>
</dbReference>
<sequence>MRKRIMGLTLVLMLTVVVVLSGCTSKKEPKEALQAAAANAMKMDTYVVDNQFMIKDFTTNMGQGQEQVGQVVQMLKNAEFNVHSVYQKAPMQTESTLEIKLKGDVATTITIPFVMTPEKIYVKIPSVPFLPLPKESINKFLVLDLKELAKESGTELKADMFNPEKTQKLGSEISNAVFAEYDSAKYFKNLDKKDIALPKDYSEKQIVQFYITNENVKEAVTTFVNKALPKILDIISKDEYRDMLQLSKEDIDKAKKDIMSGNQDELNKAINEMKNNLKINQFTVNTAIDKNDYPSYQNLNANVEISDPSTKQDVKLNVEGNTTYTKINEKQKFDIGIPTNTITLEQLQQQMGAASGLQ</sequence>
<accession>A0ABS4JM36</accession>
<reference evidence="1 2" key="1">
    <citation type="submission" date="2021-03" db="EMBL/GenBank/DDBJ databases">
        <title>Genomic Encyclopedia of Type Strains, Phase IV (KMG-IV): sequencing the most valuable type-strain genomes for metagenomic binning, comparative biology and taxonomic classification.</title>
        <authorList>
            <person name="Goeker M."/>
        </authorList>
    </citation>
    <scope>NUCLEOTIDE SEQUENCE [LARGE SCALE GENOMIC DNA]</scope>
    <source>
        <strain evidence="1 2">DSM 26806</strain>
    </source>
</reference>
<proteinExistence type="predicted"/>
<evidence type="ECO:0000313" key="1">
    <source>
        <dbReference type="EMBL" id="MBP2002778.1"/>
    </source>
</evidence>
<comment type="caution">
    <text evidence="1">The sequence shown here is derived from an EMBL/GenBank/DDBJ whole genome shotgun (WGS) entry which is preliminary data.</text>
</comment>
<evidence type="ECO:0000313" key="2">
    <source>
        <dbReference type="Proteomes" id="UP001519288"/>
    </source>
</evidence>
<organism evidence="1 2">
    <name type="scientific">Paenibacillus shirakamiensis</name>
    <dbReference type="NCBI Taxonomy" id="1265935"/>
    <lineage>
        <taxon>Bacteria</taxon>
        <taxon>Bacillati</taxon>
        <taxon>Bacillota</taxon>
        <taxon>Bacilli</taxon>
        <taxon>Bacillales</taxon>
        <taxon>Paenibacillaceae</taxon>
        <taxon>Paenibacillus</taxon>
    </lineage>
</organism>
<dbReference type="EMBL" id="JAGGLD010000012">
    <property type="protein sequence ID" value="MBP2002778.1"/>
    <property type="molecule type" value="Genomic_DNA"/>
</dbReference>
<name>A0ABS4JM36_9BACL</name>
<gene>
    <name evidence="1" type="ORF">J2Z69_003889</name>
</gene>
<keyword evidence="2" id="KW-1185">Reference proteome</keyword>
<protein>
    <submittedName>
        <fullName evidence="1">D-Tyr-tRNAtyr deacylase</fullName>
    </submittedName>
</protein>
<dbReference type="Proteomes" id="UP001519288">
    <property type="component" value="Unassembled WGS sequence"/>
</dbReference>